<dbReference type="Proteomes" id="UP000092461">
    <property type="component" value="Unassembled WGS sequence"/>
</dbReference>
<dbReference type="VEuPathDB" id="VectorBase:LLOJ009071"/>
<dbReference type="InterPro" id="IPR021896">
    <property type="entry name" value="THAP9-like_HTH"/>
</dbReference>
<feature type="coiled-coil region" evidence="6">
    <location>
        <begin position="641"/>
        <end position="675"/>
    </location>
</feature>
<evidence type="ECO:0000256" key="1">
    <source>
        <dbReference type="ARBA" id="ARBA00022723"/>
    </source>
</evidence>
<keyword evidence="10" id="KW-1185">Reference proteome</keyword>
<evidence type="ECO:0000256" key="3">
    <source>
        <dbReference type="ARBA" id="ARBA00022833"/>
    </source>
</evidence>
<dbReference type="PANTHER" id="PTHR46600">
    <property type="entry name" value="THAP DOMAIN-CONTAINING"/>
    <property type="match status" value="1"/>
</dbReference>
<dbReference type="Gene3D" id="6.20.210.20">
    <property type="entry name" value="THAP domain"/>
    <property type="match status" value="1"/>
</dbReference>
<protein>
    <recommendedName>
        <fullName evidence="8">THAP-type domain-containing protein</fullName>
    </recommendedName>
</protein>
<feature type="region of interest" description="Disordered" evidence="7">
    <location>
        <begin position="442"/>
        <end position="484"/>
    </location>
</feature>
<dbReference type="EMBL" id="AJWK01030976">
    <property type="status" value="NOT_ANNOTATED_CDS"/>
    <property type="molecule type" value="Genomic_DNA"/>
</dbReference>
<feature type="region of interest" description="Disordered" evidence="7">
    <location>
        <begin position="582"/>
        <end position="610"/>
    </location>
</feature>
<feature type="coiled-coil region" evidence="6">
    <location>
        <begin position="221"/>
        <end position="273"/>
    </location>
</feature>
<name>A0A1B0F012_LUTLO</name>
<dbReference type="EMBL" id="AJWK01030975">
    <property type="status" value="NOT_ANNOTATED_CDS"/>
    <property type="molecule type" value="Genomic_DNA"/>
</dbReference>
<dbReference type="EMBL" id="AJWK01030973">
    <property type="status" value="NOT_ANNOTATED_CDS"/>
    <property type="molecule type" value="Genomic_DNA"/>
</dbReference>
<keyword evidence="1" id="KW-0479">Metal-binding</keyword>
<dbReference type="SMART" id="SM00980">
    <property type="entry name" value="THAP"/>
    <property type="match status" value="2"/>
</dbReference>
<dbReference type="EMBL" id="AJWK01030972">
    <property type="status" value="NOT_ANNOTATED_CDS"/>
    <property type="molecule type" value="Genomic_DNA"/>
</dbReference>
<dbReference type="InterPro" id="IPR006612">
    <property type="entry name" value="THAP_Znf"/>
</dbReference>
<keyword evidence="4 5" id="KW-0238">DNA-binding</keyword>
<keyword evidence="3" id="KW-0862">Zinc</keyword>
<reference evidence="9" key="1">
    <citation type="submission" date="2020-05" db="UniProtKB">
        <authorList>
            <consortium name="EnsemblMetazoa"/>
        </authorList>
    </citation>
    <scope>IDENTIFICATION</scope>
    <source>
        <strain evidence="9">Jacobina</strain>
    </source>
</reference>
<evidence type="ECO:0000259" key="8">
    <source>
        <dbReference type="PROSITE" id="PS50950"/>
    </source>
</evidence>
<dbReference type="EnsemblMetazoa" id="LLOJ009071-RA">
    <property type="protein sequence ID" value="LLOJ009071-PA"/>
    <property type="gene ID" value="LLOJ009071"/>
</dbReference>
<evidence type="ECO:0000256" key="7">
    <source>
        <dbReference type="SAM" id="MobiDB-lite"/>
    </source>
</evidence>
<accession>A0A1B0F012</accession>
<dbReference type="Pfam" id="PF12017">
    <property type="entry name" value="Tnp_P_element"/>
    <property type="match status" value="2"/>
</dbReference>
<evidence type="ECO:0000313" key="9">
    <source>
        <dbReference type="EnsemblMetazoa" id="LLOJ009071-PA"/>
    </source>
</evidence>
<dbReference type="VEuPathDB" id="VectorBase:LLONM1_003009"/>
<dbReference type="PROSITE" id="PS50950">
    <property type="entry name" value="ZF_THAP"/>
    <property type="match status" value="1"/>
</dbReference>
<dbReference type="GO" id="GO:0043565">
    <property type="term" value="F:sequence-specific DNA binding"/>
    <property type="evidence" value="ECO:0007669"/>
    <property type="project" value="InterPro"/>
</dbReference>
<feature type="compositionally biased region" description="Low complexity" evidence="7">
    <location>
        <begin position="446"/>
        <end position="455"/>
    </location>
</feature>
<keyword evidence="2 5" id="KW-0863">Zinc-finger</keyword>
<dbReference type="InterPro" id="IPR026516">
    <property type="entry name" value="THAP1/10"/>
</dbReference>
<dbReference type="EMBL" id="AJWK01030974">
    <property type="status" value="NOT_ANNOTATED_CDS"/>
    <property type="molecule type" value="Genomic_DNA"/>
</dbReference>
<dbReference type="Pfam" id="PF05485">
    <property type="entry name" value="THAP"/>
    <property type="match status" value="1"/>
</dbReference>
<evidence type="ECO:0000256" key="6">
    <source>
        <dbReference type="SAM" id="Coils"/>
    </source>
</evidence>
<dbReference type="InterPro" id="IPR038441">
    <property type="entry name" value="THAP_Znf_sf"/>
</dbReference>
<feature type="region of interest" description="Disordered" evidence="7">
    <location>
        <begin position="500"/>
        <end position="526"/>
    </location>
</feature>
<organism evidence="9 10">
    <name type="scientific">Lutzomyia longipalpis</name>
    <name type="common">Sand fly</name>
    <dbReference type="NCBI Taxonomy" id="7200"/>
    <lineage>
        <taxon>Eukaryota</taxon>
        <taxon>Metazoa</taxon>
        <taxon>Ecdysozoa</taxon>
        <taxon>Arthropoda</taxon>
        <taxon>Hexapoda</taxon>
        <taxon>Insecta</taxon>
        <taxon>Pterygota</taxon>
        <taxon>Neoptera</taxon>
        <taxon>Endopterygota</taxon>
        <taxon>Diptera</taxon>
        <taxon>Nematocera</taxon>
        <taxon>Psychodoidea</taxon>
        <taxon>Psychodidae</taxon>
        <taxon>Lutzomyia</taxon>
        <taxon>Lutzomyia</taxon>
    </lineage>
</organism>
<dbReference type="AlphaFoldDB" id="A0A1B0F012"/>
<dbReference type="GO" id="GO:0008270">
    <property type="term" value="F:zinc ion binding"/>
    <property type="evidence" value="ECO:0007669"/>
    <property type="project" value="UniProtKB-KW"/>
</dbReference>
<feature type="domain" description="THAP-type" evidence="8">
    <location>
        <begin position="1"/>
        <end position="95"/>
    </location>
</feature>
<evidence type="ECO:0000256" key="4">
    <source>
        <dbReference type="ARBA" id="ARBA00023125"/>
    </source>
</evidence>
<feature type="compositionally biased region" description="Pro residues" evidence="7">
    <location>
        <begin position="589"/>
        <end position="607"/>
    </location>
</feature>
<keyword evidence="6" id="KW-0175">Coiled coil</keyword>
<feature type="region of interest" description="Disordered" evidence="7">
    <location>
        <begin position="155"/>
        <end position="187"/>
    </location>
</feature>
<evidence type="ECO:0000256" key="2">
    <source>
        <dbReference type="ARBA" id="ARBA00022771"/>
    </source>
</evidence>
<dbReference type="SUPFAM" id="SSF57716">
    <property type="entry name" value="Glucocorticoid receptor-like (DNA-binding domain)"/>
    <property type="match status" value="1"/>
</dbReference>
<evidence type="ECO:0000256" key="5">
    <source>
        <dbReference type="PROSITE-ProRule" id="PRU00309"/>
    </source>
</evidence>
<proteinExistence type="predicted"/>
<sequence length="816" mass="93307">MVGKCIVKNCNNSNSVSRAKPSEVGFAFHRFPSSAELTEVWKKRLNLSDSYVIDKNDRVCSQHFHHRDIVKKRCKTKNGFRQKWCLDRGAFPMQQHEEKEEIPIVSEMKTGEILSVDIKRPKKAKDKKPIEYLCGSSDDEDVKLEGVDEIKIEVENDEEIDDADDPIGNLKKPQPPPSVPSGSRENTNCPKGCTRCDKGVNPSCPCVEKLMDTMHWVNVDNEKLRTQVAEMKKKVKILQQRLRRREIAVEKVKTNLKEEIDRKETALDRAMEKLPETTKPIVERMLQPAGPSGPYQYGKDLKRFAIELRAISKPAYKYVRQELGLNLPHLRTLTRWKNSPKSSKENPSENRIPRERLLRRILTRTFKATGFKMETSSREILKFKIHTMSSRLRNLWKERLNLAKSYVFSSNDVICSLHFKPTDLLRKSQGVTLLKLGAIPMQQPASTSESSTESSVHVDLDRSSVSKSFDPNEVSEGSMDVSMDPLEEVSDAVMKLEHEACSDDSTLESPDDPLQNFSEDPLLDPLEDPLKNSQEDIGKFMVTLNNKKSMEVVNNLKFILPSYYRRCEQNRPKLPPLEALYAPKESHKPPSPKPPSPKPPSPKPTPPKCSGCPKECEFLKNPPCLGVAGLKSEKLILKVAERSQMNRIINLKKEIETLKRKLREKEKLVVKYKAIIDKNKSSGPTLDEAMKDVPVGSRPIVNMILKRKDKPECSRRYGTDLKQFALNLRSISPKAYNYVRQELGLNLPHLRTLTKWRSDSKNNSEPVDKDWKAQEALLSLAKKLEEENYKKPQDSVMRAKMVQYVSNFVKYGHKLT</sequence>
<evidence type="ECO:0000313" key="10">
    <source>
        <dbReference type="Proteomes" id="UP000092461"/>
    </source>
</evidence>
<feature type="compositionally biased region" description="Acidic residues" evidence="7">
    <location>
        <begin position="155"/>
        <end position="165"/>
    </location>
</feature>
<dbReference type="PANTHER" id="PTHR46600:SF11">
    <property type="entry name" value="THAP DOMAIN-CONTAINING PROTEIN 10"/>
    <property type="match status" value="1"/>
</dbReference>